<dbReference type="SUPFAM" id="SSF51197">
    <property type="entry name" value="Clavaminate synthase-like"/>
    <property type="match status" value="1"/>
</dbReference>
<sequence length="295" mass="33080">MSARLTITPITPHFVAEVSGIDLREPLPAGMAAEIDAAMDGYAALVFRDQALNDAQQRAFGEALGTIEASRATVDVEKARLADKQINDISNLAADGSILAADARKRMFNLGNQLWHSDSSFKAVPAKYSMLHARVIPPSGGATEVADMRGAWDALEPEMQEKLRDLVCEHSLLFSRALLGFGEFTEQERVTFAPVQQRLVRFFPSTGRRSLFLSAHIGRILGWQVPEALALIRDLMEHATDRRFVYSHQWRVNDLLMWDNRTTMHRGRPFDDKKFPRDMRRVTITDVASTMQQAA</sequence>
<dbReference type="InterPro" id="IPR051178">
    <property type="entry name" value="TfdA_dioxygenase"/>
</dbReference>
<name>A0ABS5QCR8_9PROT</name>
<dbReference type="InterPro" id="IPR042098">
    <property type="entry name" value="TauD-like_sf"/>
</dbReference>
<dbReference type="InterPro" id="IPR003819">
    <property type="entry name" value="TauD/TfdA-like"/>
</dbReference>
<comment type="similarity">
    <text evidence="1">Belongs to the TfdA dioxygenase family.</text>
</comment>
<comment type="caution">
    <text evidence="7">The sequence shown here is derived from an EMBL/GenBank/DDBJ whole genome shotgun (WGS) entry which is preliminary data.</text>
</comment>
<dbReference type="PANTHER" id="PTHR43779">
    <property type="entry name" value="DIOXYGENASE RV0097-RELATED"/>
    <property type="match status" value="1"/>
</dbReference>
<evidence type="ECO:0000256" key="1">
    <source>
        <dbReference type="ARBA" id="ARBA00005896"/>
    </source>
</evidence>
<evidence type="ECO:0000259" key="6">
    <source>
        <dbReference type="Pfam" id="PF02668"/>
    </source>
</evidence>
<dbReference type="GO" id="GO:0051213">
    <property type="term" value="F:dioxygenase activity"/>
    <property type="evidence" value="ECO:0007669"/>
    <property type="project" value="UniProtKB-KW"/>
</dbReference>
<keyword evidence="3 7" id="KW-0223">Dioxygenase</keyword>
<dbReference type="Pfam" id="PF02668">
    <property type="entry name" value="TauD"/>
    <property type="match status" value="1"/>
</dbReference>
<keyword evidence="2" id="KW-0479">Metal-binding</keyword>
<gene>
    <name evidence="7" type="ORF">KHU32_07320</name>
</gene>
<organism evidence="7 8">
    <name type="scientific">Roseococcus pinisoli</name>
    <dbReference type="NCBI Taxonomy" id="2835040"/>
    <lineage>
        <taxon>Bacteria</taxon>
        <taxon>Pseudomonadati</taxon>
        <taxon>Pseudomonadota</taxon>
        <taxon>Alphaproteobacteria</taxon>
        <taxon>Acetobacterales</taxon>
        <taxon>Roseomonadaceae</taxon>
        <taxon>Roseococcus</taxon>
    </lineage>
</organism>
<keyword evidence="8" id="KW-1185">Reference proteome</keyword>
<keyword evidence="4" id="KW-0560">Oxidoreductase</keyword>
<keyword evidence="5" id="KW-0408">Iron</keyword>
<evidence type="ECO:0000313" key="8">
    <source>
        <dbReference type="Proteomes" id="UP000766336"/>
    </source>
</evidence>
<evidence type="ECO:0000256" key="3">
    <source>
        <dbReference type="ARBA" id="ARBA00022964"/>
    </source>
</evidence>
<evidence type="ECO:0000256" key="2">
    <source>
        <dbReference type="ARBA" id="ARBA00022723"/>
    </source>
</evidence>
<evidence type="ECO:0000313" key="7">
    <source>
        <dbReference type="EMBL" id="MBS7810742.1"/>
    </source>
</evidence>
<proteinExistence type="inferred from homology"/>
<evidence type="ECO:0000256" key="5">
    <source>
        <dbReference type="ARBA" id="ARBA00023004"/>
    </source>
</evidence>
<evidence type="ECO:0000256" key="4">
    <source>
        <dbReference type="ARBA" id="ARBA00023002"/>
    </source>
</evidence>
<dbReference type="Gene3D" id="3.60.130.10">
    <property type="entry name" value="Clavaminate synthase-like"/>
    <property type="match status" value="1"/>
</dbReference>
<accession>A0ABS5QCR8</accession>
<dbReference type="EMBL" id="JAHCDA010000001">
    <property type="protein sequence ID" value="MBS7810742.1"/>
    <property type="molecule type" value="Genomic_DNA"/>
</dbReference>
<dbReference type="PANTHER" id="PTHR43779:SF3">
    <property type="entry name" value="(3R)-3-[(CARBOXYMETHYL)AMINO]FATTY ACID OXYGENASE_DECARBOXYLASE"/>
    <property type="match status" value="1"/>
</dbReference>
<reference evidence="7 8" key="1">
    <citation type="submission" date="2021-05" db="EMBL/GenBank/DDBJ databases">
        <title>Roseococcus sp. XZZS9, whole genome shotgun sequencing project.</title>
        <authorList>
            <person name="Zhao G."/>
            <person name="Shen L."/>
        </authorList>
    </citation>
    <scope>NUCLEOTIDE SEQUENCE [LARGE SCALE GENOMIC DNA]</scope>
    <source>
        <strain evidence="7 8">XZZS9</strain>
    </source>
</reference>
<dbReference type="Proteomes" id="UP000766336">
    <property type="component" value="Unassembled WGS sequence"/>
</dbReference>
<feature type="domain" description="TauD/TfdA-like" evidence="6">
    <location>
        <begin position="7"/>
        <end position="283"/>
    </location>
</feature>
<dbReference type="RefSeq" id="WP_213669345.1">
    <property type="nucleotide sequence ID" value="NZ_JAHCDA010000001.1"/>
</dbReference>
<protein>
    <submittedName>
        <fullName evidence="7">TauD/TfdA family dioxygenase</fullName>
    </submittedName>
</protein>